<evidence type="ECO:0000256" key="7">
    <source>
        <dbReference type="ARBA" id="ARBA00022737"/>
    </source>
</evidence>
<dbReference type="FunFam" id="3.30.430.20:FF:000007">
    <property type="entry name" value="Cysteine-rich receptor-like protein kinase 11"/>
    <property type="match status" value="1"/>
</dbReference>
<evidence type="ECO:0000256" key="6">
    <source>
        <dbReference type="ARBA" id="ARBA00022729"/>
    </source>
</evidence>
<dbReference type="Proteomes" id="UP001281410">
    <property type="component" value="Unassembled WGS sequence"/>
</dbReference>
<evidence type="ECO:0000256" key="5">
    <source>
        <dbReference type="ARBA" id="ARBA00022692"/>
    </source>
</evidence>
<dbReference type="InterPro" id="IPR008271">
    <property type="entry name" value="Ser/Thr_kinase_AS"/>
</dbReference>
<evidence type="ECO:0000256" key="13">
    <source>
        <dbReference type="ARBA" id="ARBA00023170"/>
    </source>
</evidence>
<accession>A0AAE0DTZ1</accession>
<dbReference type="FunFam" id="3.30.200.20:FF:000142">
    <property type="entry name" value="Cysteine-rich receptor-like protein kinase 10"/>
    <property type="match status" value="1"/>
</dbReference>
<dbReference type="PANTHER" id="PTHR27002">
    <property type="entry name" value="RECEPTOR-LIKE SERINE/THREONINE-PROTEIN KINASE SD1-8"/>
    <property type="match status" value="1"/>
</dbReference>
<evidence type="ECO:0000259" key="19">
    <source>
        <dbReference type="PROSITE" id="PS50011"/>
    </source>
</evidence>
<keyword evidence="10 15" id="KW-0067">ATP-binding</keyword>
<keyword evidence="7" id="KW-0677">Repeat</keyword>
<evidence type="ECO:0000256" key="4">
    <source>
        <dbReference type="ARBA" id="ARBA00022679"/>
    </source>
</evidence>
<name>A0AAE0DTZ1_9ROSI</name>
<feature type="transmembrane region" description="Helical" evidence="17">
    <location>
        <begin position="279"/>
        <end position="300"/>
    </location>
</feature>
<dbReference type="AlphaFoldDB" id="A0AAE0DTZ1"/>
<keyword evidence="6 18" id="KW-0732">Signal</keyword>
<dbReference type="InterPro" id="IPR011009">
    <property type="entry name" value="Kinase-like_dom_sf"/>
</dbReference>
<dbReference type="PROSITE" id="PS50011">
    <property type="entry name" value="PROTEIN_KINASE_DOM"/>
    <property type="match status" value="1"/>
</dbReference>
<feature type="chain" id="PRO_5042165214" evidence="18">
    <location>
        <begin position="24"/>
        <end position="665"/>
    </location>
</feature>
<evidence type="ECO:0000256" key="12">
    <source>
        <dbReference type="ARBA" id="ARBA00023136"/>
    </source>
</evidence>
<feature type="domain" description="Protein kinase" evidence="19">
    <location>
        <begin position="341"/>
        <end position="626"/>
    </location>
</feature>
<keyword evidence="11 17" id="KW-1133">Transmembrane helix</keyword>
<gene>
    <name evidence="21" type="ORF">Dsin_027805</name>
</gene>
<evidence type="ECO:0000256" key="16">
    <source>
        <dbReference type="SAM" id="MobiDB-lite"/>
    </source>
</evidence>
<comment type="subcellular location">
    <subcellularLocation>
        <location evidence="1">Membrane</location>
        <topology evidence="1">Single-pass membrane protein</topology>
    </subcellularLocation>
</comment>
<keyword evidence="9" id="KW-0418">Kinase</keyword>
<evidence type="ECO:0000256" key="9">
    <source>
        <dbReference type="ARBA" id="ARBA00022777"/>
    </source>
</evidence>
<evidence type="ECO:0000256" key="10">
    <source>
        <dbReference type="ARBA" id="ARBA00022840"/>
    </source>
</evidence>
<organism evidence="21 22">
    <name type="scientific">Dipteronia sinensis</name>
    <dbReference type="NCBI Taxonomy" id="43782"/>
    <lineage>
        <taxon>Eukaryota</taxon>
        <taxon>Viridiplantae</taxon>
        <taxon>Streptophyta</taxon>
        <taxon>Embryophyta</taxon>
        <taxon>Tracheophyta</taxon>
        <taxon>Spermatophyta</taxon>
        <taxon>Magnoliopsida</taxon>
        <taxon>eudicotyledons</taxon>
        <taxon>Gunneridae</taxon>
        <taxon>Pentapetalae</taxon>
        <taxon>rosids</taxon>
        <taxon>malvids</taxon>
        <taxon>Sapindales</taxon>
        <taxon>Sapindaceae</taxon>
        <taxon>Hippocastanoideae</taxon>
        <taxon>Acereae</taxon>
        <taxon>Dipteronia</taxon>
    </lineage>
</organism>
<protein>
    <submittedName>
        <fullName evidence="21">Uncharacterized protein</fullName>
    </submittedName>
</protein>
<keyword evidence="12 17" id="KW-0472">Membrane</keyword>
<keyword evidence="8 15" id="KW-0547">Nucleotide-binding</keyword>
<evidence type="ECO:0000256" key="8">
    <source>
        <dbReference type="ARBA" id="ARBA00022741"/>
    </source>
</evidence>
<dbReference type="FunFam" id="1.10.510.10:FF:000343">
    <property type="entry name" value="Cysteine-rich receptor-like protein kinase 28"/>
    <property type="match status" value="1"/>
</dbReference>
<proteinExistence type="predicted"/>
<keyword evidence="3" id="KW-0597">Phosphoprotein</keyword>
<feature type="region of interest" description="Disordered" evidence="16">
    <location>
        <begin position="242"/>
        <end position="270"/>
    </location>
</feature>
<keyword evidence="2" id="KW-0723">Serine/threonine-protein kinase</keyword>
<dbReference type="Gene3D" id="3.30.200.20">
    <property type="entry name" value="Phosphorylase Kinase, domain 1"/>
    <property type="match status" value="1"/>
</dbReference>
<evidence type="ECO:0000259" key="20">
    <source>
        <dbReference type="PROSITE" id="PS51473"/>
    </source>
</evidence>
<dbReference type="InterPro" id="IPR002902">
    <property type="entry name" value="GNK2"/>
</dbReference>
<feature type="region of interest" description="Disordered" evidence="16">
    <location>
        <begin position="631"/>
        <end position="651"/>
    </location>
</feature>
<dbReference type="GO" id="GO:0005524">
    <property type="term" value="F:ATP binding"/>
    <property type="evidence" value="ECO:0007669"/>
    <property type="project" value="UniProtKB-UniRule"/>
</dbReference>
<dbReference type="GO" id="GO:0009737">
    <property type="term" value="P:response to abscisic acid"/>
    <property type="evidence" value="ECO:0007669"/>
    <property type="project" value="UniProtKB-ARBA"/>
</dbReference>
<dbReference type="Gene3D" id="1.10.510.10">
    <property type="entry name" value="Transferase(Phosphotransferase) domain 1"/>
    <property type="match status" value="1"/>
</dbReference>
<dbReference type="Pfam" id="PF07714">
    <property type="entry name" value="PK_Tyr_Ser-Thr"/>
    <property type="match status" value="1"/>
</dbReference>
<keyword evidence="13" id="KW-0675">Receptor</keyword>
<dbReference type="SUPFAM" id="SSF56112">
    <property type="entry name" value="Protein kinase-like (PK-like)"/>
    <property type="match status" value="1"/>
</dbReference>
<dbReference type="InterPro" id="IPR017441">
    <property type="entry name" value="Protein_kinase_ATP_BS"/>
</dbReference>
<dbReference type="InterPro" id="IPR000719">
    <property type="entry name" value="Prot_kinase_dom"/>
</dbReference>
<evidence type="ECO:0000313" key="22">
    <source>
        <dbReference type="Proteomes" id="UP001281410"/>
    </source>
</evidence>
<dbReference type="PANTHER" id="PTHR27002:SF1104">
    <property type="entry name" value="CYSTEINE-RICH RECEPTOR-LIKE PROTEIN KINASE 27-RELATED"/>
    <property type="match status" value="1"/>
</dbReference>
<dbReference type="InterPro" id="IPR001245">
    <property type="entry name" value="Ser-Thr/Tyr_kinase_cat_dom"/>
</dbReference>
<dbReference type="PROSITE" id="PS00108">
    <property type="entry name" value="PROTEIN_KINASE_ST"/>
    <property type="match status" value="1"/>
</dbReference>
<dbReference type="InterPro" id="IPR038408">
    <property type="entry name" value="GNK2_sf"/>
</dbReference>
<dbReference type="FunFam" id="3.30.430.20:FF:000003">
    <property type="entry name" value="Cysteine-rich RLK (RECEPTOR-like protein kinase) 10"/>
    <property type="match status" value="1"/>
</dbReference>
<feature type="compositionally biased region" description="Pro residues" evidence="16">
    <location>
        <begin position="242"/>
        <end position="262"/>
    </location>
</feature>
<keyword evidence="22" id="KW-1185">Reference proteome</keyword>
<evidence type="ECO:0000256" key="2">
    <source>
        <dbReference type="ARBA" id="ARBA00022527"/>
    </source>
</evidence>
<evidence type="ECO:0000256" key="15">
    <source>
        <dbReference type="PROSITE-ProRule" id="PRU10141"/>
    </source>
</evidence>
<dbReference type="CDD" id="cd23509">
    <property type="entry name" value="Gnk2-like"/>
    <property type="match status" value="2"/>
</dbReference>
<evidence type="ECO:0000256" key="1">
    <source>
        <dbReference type="ARBA" id="ARBA00004167"/>
    </source>
</evidence>
<evidence type="ECO:0000256" key="14">
    <source>
        <dbReference type="ARBA" id="ARBA00023180"/>
    </source>
</evidence>
<feature type="signal peptide" evidence="18">
    <location>
        <begin position="1"/>
        <end position="23"/>
    </location>
</feature>
<keyword evidence="5 17" id="KW-0812">Transmembrane</keyword>
<feature type="domain" description="Gnk2-homologous" evidence="20">
    <location>
        <begin position="130"/>
        <end position="234"/>
    </location>
</feature>
<dbReference type="GO" id="GO:0004674">
    <property type="term" value="F:protein serine/threonine kinase activity"/>
    <property type="evidence" value="ECO:0007669"/>
    <property type="project" value="UniProtKB-KW"/>
</dbReference>
<comment type="caution">
    <text evidence="21">The sequence shown here is derived from an EMBL/GenBank/DDBJ whole genome shotgun (WGS) entry which is preliminary data.</text>
</comment>
<evidence type="ECO:0000313" key="21">
    <source>
        <dbReference type="EMBL" id="KAK3188244.1"/>
    </source>
</evidence>
<feature type="compositionally biased region" description="Polar residues" evidence="16">
    <location>
        <begin position="631"/>
        <end position="643"/>
    </location>
</feature>
<dbReference type="GO" id="GO:0005886">
    <property type="term" value="C:plasma membrane"/>
    <property type="evidence" value="ECO:0007669"/>
    <property type="project" value="TreeGrafter"/>
</dbReference>
<feature type="domain" description="Gnk2-homologous" evidence="20">
    <location>
        <begin position="20"/>
        <end position="124"/>
    </location>
</feature>
<dbReference type="Gene3D" id="3.30.430.20">
    <property type="entry name" value="Gnk2 domain, C-X8-C-X2-C motif"/>
    <property type="match status" value="2"/>
</dbReference>
<sequence>MNLTNLFFFFLSFMLISIGLSIGQTCYGTGNFTANSTYGRNRDLILSSLASINATGGFYNATIGQDSDKVYALALCRGDYSSAEECSNCVNVTSHLIMTLCPNQKEAYLWGRLPCFVRYSNRSFYGVLELNPNERLYNTGDIRSNLTEFNQIWENLMDGLVRKASRLKFATGEANLTYFQRIYALMQCTPDLSQTDCDVCLRQYVVEYQNCCRGKQGGVVQGPNCNSRWDLYPFYTSTATPDAPPPSLLPDAPPPSTLPPPTTSTITKDNGGGINSRTVVIIVVSIIMFLVLVSLAYVFLSKRKAKQDTRSKQGRNCVDEIHFEESLRFNFSTIKAATDDFRDDNKLGQGGFGAVYKGRFPNGQDIAVKRLSTNSGQGDLEFKNEVLLMAKLHHRNLVRLLGFCLEGNERLLIYEFVLNSSLDNFIFDPIKRGLLDWETRYRIIGGIARGILYLHEDSRLRIIHRDLKSSNVLLDLDMNPKISDFGMARLFEMDQTQGDTSRIVGTFGYMAPEYIKYGQFSIKSDVFSFGVLVLEIICGKKNSCFIYEHVTVNLLTYAWKNWKDGTALNVIDPALRVGSTSEILRCIHIGLLCVQENVVSRPTMASAVLMLCSSSVSLRVPSKPAFFMHSTTEPSNSEVTGSDQSERRSVQFSVNEVSITELEPR</sequence>
<feature type="binding site" evidence="15">
    <location>
        <position position="369"/>
    </location>
    <ligand>
        <name>ATP</name>
        <dbReference type="ChEBI" id="CHEBI:30616"/>
    </ligand>
</feature>
<reference evidence="21" key="1">
    <citation type="journal article" date="2023" name="Plant J.">
        <title>Genome sequences and population genomics provide insights into the demographic history, inbreeding, and mutation load of two 'living fossil' tree species of Dipteronia.</title>
        <authorList>
            <person name="Feng Y."/>
            <person name="Comes H.P."/>
            <person name="Chen J."/>
            <person name="Zhu S."/>
            <person name="Lu R."/>
            <person name="Zhang X."/>
            <person name="Li P."/>
            <person name="Qiu J."/>
            <person name="Olsen K.M."/>
            <person name="Qiu Y."/>
        </authorList>
    </citation>
    <scope>NUCLEOTIDE SEQUENCE</scope>
    <source>
        <strain evidence="21">NBL</strain>
    </source>
</reference>
<evidence type="ECO:0000256" key="11">
    <source>
        <dbReference type="ARBA" id="ARBA00022989"/>
    </source>
</evidence>
<dbReference type="EMBL" id="JANJYJ010000009">
    <property type="protein sequence ID" value="KAK3188244.1"/>
    <property type="molecule type" value="Genomic_DNA"/>
</dbReference>
<keyword evidence="14" id="KW-0325">Glycoprotein</keyword>
<evidence type="ECO:0000256" key="17">
    <source>
        <dbReference type="SAM" id="Phobius"/>
    </source>
</evidence>
<keyword evidence="4" id="KW-0808">Transferase</keyword>
<evidence type="ECO:0000256" key="18">
    <source>
        <dbReference type="SAM" id="SignalP"/>
    </source>
</evidence>
<dbReference type="PROSITE" id="PS00107">
    <property type="entry name" value="PROTEIN_KINASE_ATP"/>
    <property type="match status" value="1"/>
</dbReference>
<dbReference type="Pfam" id="PF01657">
    <property type="entry name" value="Stress-antifung"/>
    <property type="match status" value="2"/>
</dbReference>
<dbReference type="CDD" id="cd14066">
    <property type="entry name" value="STKc_IRAK"/>
    <property type="match status" value="1"/>
</dbReference>
<evidence type="ECO:0000256" key="3">
    <source>
        <dbReference type="ARBA" id="ARBA00022553"/>
    </source>
</evidence>
<dbReference type="SMART" id="SM00220">
    <property type="entry name" value="S_TKc"/>
    <property type="match status" value="1"/>
</dbReference>
<dbReference type="PROSITE" id="PS51473">
    <property type="entry name" value="GNK2"/>
    <property type="match status" value="2"/>
</dbReference>